<dbReference type="Gene3D" id="3.40.50.300">
    <property type="entry name" value="P-loop containing nucleotide triphosphate hydrolases"/>
    <property type="match status" value="1"/>
</dbReference>
<gene>
    <name evidence="10 13" type="primary">rsgA</name>
    <name evidence="13" type="ORF">QJ036_02370</name>
</gene>
<feature type="domain" description="CP-type G" evidence="12">
    <location>
        <begin position="104"/>
        <end position="260"/>
    </location>
</feature>
<feature type="binding site" evidence="10">
    <location>
        <position position="283"/>
    </location>
    <ligand>
        <name>Zn(2+)</name>
        <dbReference type="ChEBI" id="CHEBI:29105"/>
    </ligand>
</feature>
<protein>
    <recommendedName>
        <fullName evidence="10">Small ribosomal subunit biogenesis GTPase RsgA</fullName>
        <ecNumber evidence="10">3.6.1.-</ecNumber>
    </recommendedName>
</protein>
<keyword evidence="5 10" id="KW-0547">Nucleotide-binding</keyword>
<organism evidence="13 14">
    <name type="scientific">Fusibacillus kribbianus</name>
    <dbReference type="NCBI Taxonomy" id="3044208"/>
    <lineage>
        <taxon>Bacteria</taxon>
        <taxon>Bacillati</taxon>
        <taxon>Bacillota</taxon>
        <taxon>Clostridia</taxon>
        <taxon>Lachnospirales</taxon>
        <taxon>Lachnospiraceae</taxon>
        <taxon>Fusibacillus</taxon>
    </lineage>
</organism>
<comment type="cofactor">
    <cofactor evidence="10">
        <name>Zn(2+)</name>
        <dbReference type="ChEBI" id="CHEBI:29105"/>
    </cofactor>
    <text evidence="10">Binds 1 zinc ion per subunit.</text>
</comment>
<evidence type="ECO:0000256" key="1">
    <source>
        <dbReference type="ARBA" id="ARBA00022490"/>
    </source>
</evidence>
<feature type="binding site" evidence="10">
    <location>
        <begin position="203"/>
        <end position="211"/>
    </location>
    <ligand>
        <name>GTP</name>
        <dbReference type="ChEBI" id="CHEBI:37565"/>
    </ligand>
</feature>
<comment type="function">
    <text evidence="10">One of several proteins that assist in the late maturation steps of the functional core of the 30S ribosomal subunit. Helps release RbfA from mature subunits. May play a role in the assembly of ribosomal proteins into the subunit. Circularly permuted GTPase that catalyzes slow GTP hydrolysis, GTPase activity is stimulated by the 30S ribosomal subunit.</text>
</comment>
<evidence type="ECO:0000256" key="7">
    <source>
        <dbReference type="ARBA" id="ARBA00022833"/>
    </source>
</evidence>
<evidence type="ECO:0000256" key="8">
    <source>
        <dbReference type="ARBA" id="ARBA00022884"/>
    </source>
</evidence>
<evidence type="ECO:0000259" key="11">
    <source>
        <dbReference type="PROSITE" id="PS50936"/>
    </source>
</evidence>
<dbReference type="Gene3D" id="1.10.40.50">
    <property type="entry name" value="Probable gtpase engc, domain 3"/>
    <property type="match status" value="1"/>
</dbReference>
<keyword evidence="8 10" id="KW-0694">RNA-binding</keyword>
<keyword evidence="7 10" id="KW-0862">Zinc</keyword>
<dbReference type="PANTHER" id="PTHR32120">
    <property type="entry name" value="SMALL RIBOSOMAL SUBUNIT BIOGENESIS GTPASE RSGA"/>
    <property type="match status" value="1"/>
</dbReference>
<name>A0AAP4BBC3_9FIRM</name>
<comment type="caution">
    <text evidence="13">The sequence shown here is derived from an EMBL/GenBank/DDBJ whole genome shotgun (WGS) entry which is preliminary data.</text>
</comment>
<dbReference type="InterPro" id="IPR030378">
    <property type="entry name" value="G_CP_dom"/>
</dbReference>
<keyword evidence="1 10" id="KW-0963">Cytoplasm</keyword>
<dbReference type="EMBL" id="JASGBQ010000002">
    <property type="protein sequence ID" value="MDI9241324.1"/>
    <property type="molecule type" value="Genomic_DNA"/>
</dbReference>
<dbReference type="RefSeq" id="WP_283229833.1">
    <property type="nucleotide sequence ID" value="NZ_JASGBQ010000002.1"/>
</dbReference>
<comment type="similarity">
    <text evidence="10">Belongs to the TRAFAC class YlqF/YawG GTPase family. RsgA subfamily.</text>
</comment>
<dbReference type="GO" id="GO:0005737">
    <property type="term" value="C:cytoplasm"/>
    <property type="evidence" value="ECO:0007669"/>
    <property type="project" value="UniProtKB-SubCell"/>
</dbReference>
<feature type="binding site" evidence="10">
    <location>
        <begin position="151"/>
        <end position="154"/>
    </location>
    <ligand>
        <name>GTP</name>
        <dbReference type="ChEBI" id="CHEBI:37565"/>
    </ligand>
</feature>
<dbReference type="GO" id="GO:0042274">
    <property type="term" value="P:ribosomal small subunit biogenesis"/>
    <property type="evidence" value="ECO:0007669"/>
    <property type="project" value="UniProtKB-UniRule"/>
</dbReference>
<proteinExistence type="inferred from homology"/>
<dbReference type="InterPro" id="IPR027417">
    <property type="entry name" value="P-loop_NTPase"/>
</dbReference>
<feature type="binding site" evidence="10">
    <location>
        <position position="290"/>
    </location>
    <ligand>
        <name>Zn(2+)</name>
        <dbReference type="ChEBI" id="CHEBI:29105"/>
    </ligand>
</feature>
<feature type="domain" description="EngC GTPase" evidence="11">
    <location>
        <begin position="112"/>
        <end position="258"/>
    </location>
</feature>
<accession>A0AAP4BBC3</accession>
<feature type="binding site" evidence="10">
    <location>
        <position position="296"/>
    </location>
    <ligand>
        <name>Zn(2+)</name>
        <dbReference type="ChEBI" id="CHEBI:29105"/>
    </ligand>
</feature>
<dbReference type="InterPro" id="IPR010914">
    <property type="entry name" value="RsgA_GTPase_dom"/>
</dbReference>
<dbReference type="SUPFAM" id="SSF52540">
    <property type="entry name" value="P-loop containing nucleoside triphosphate hydrolases"/>
    <property type="match status" value="1"/>
</dbReference>
<dbReference type="PANTHER" id="PTHR32120:SF10">
    <property type="entry name" value="SMALL RIBOSOMAL SUBUNIT BIOGENESIS GTPASE RSGA"/>
    <property type="match status" value="1"/>
</dbReference>
<evidence type="ECO:0000313" key="14">
    <source>
        <dbReference type="Proteomes" id="UP001300383"/>
    </source>
</evidence>
<dbReference type="Proteomes" id="UP001300383">
    <property type="component" value="Unassembled WGS sequence"/>
</dbReference>
<dbReference type="PROSITE" id="PS51721">
    <property type="entry name" value="G_CP"/>
    <property type="match status" value="1"/>
</dbReference>
<dbReference type="GO" id="GO:0005525">
    <property type="term" value="F:GTP binding"/>
    <property type="evidence" value="ECO:0007669"/>
    <property type="project" value="UniProtKB-UniRule"/>
</dbReference>
<dbReference type="GO" id="GO:0046872">
    <property type="term" value="F:metal ion binding"/>
    <property type="evidence" value="ECO:0007669"/>
    <property type="project" value="UniProtKB-KW"/>
</dbReference>
<dbReference type="AlphaFoldDB" id="A0AAP4BBC3"/>
<dbReference type="PROSITE" id="PS50936">
    <property type="entry name" value="ENGC_GTPASE"/>
    <property type="match status" value="1"/>
</dbReference>
<dbReference type="NCBIfam" id="TIGR00157">
    <property type="entry name" value="ribosome small subunit-dependent GTPase A"/>
    <property type="match status" value="1"/>
</dbReference>
<comment type="subunit">
    <text evidence="10">Monomer. Associates with 30S ribosomal subunit, binds 16S rRNA.</text>
</comment>
<evidence type="ECO:0000256" key="10">
    <source>
        <dbReference type="HAMAP-Rule" id="MF_01820"/>
    </source>
</evidence>
<keyword evidence="9 10" id="KW-0342">GTP-binding</keyword>
<evidence type="ECO:0000256" key="9">
    <source>
        <dbReference type="ARBA" id="ARBA00023134"/>
    </source>
</evidence>
<evidence type="ECO:0000259" key="12">
    <source>
        <dbReference type="PROSITE" id="PS51721"/>
    </source>
</evidence>
<evidence type="ECO:0000256" key="2">
    <source>
        <dbReference type="ARBA" id="ARBA00022517"/>
    </source>
</evidence>
<dbReference type="EC" id="3.6.1.-" evidence="10"/>
<evidence type="ECO:0000256" key="4">
    <source>
        <dbReference type="ARBA" id="ARBA00022730"/>
    </source>
</evidence>
<keyword evidence="6 10" id="KW-0378">Hydrolase</keyword>
<dbReference type="GO" id="GO:0019843">
    <property type="term" value="F:rRNA binding"/>
    <property type="evidence" value="ECO:0007669"/>
    <property type="project" value="UniProtKB-KW"/>
</dbReference>
<comment type="subcellular location">
    <subcellularLocation>
        <location evidence="10">Cytoplasm</location>
    </subcellularLocation>
</comment>
<dbReference type="CDD" id="cd01854">
    <property type="entry name" value="YjeQ_EngC"/>
    <property type="match status" value="1"/>
</dbReference>
<dbReference type="GO" id="GO:0003924">
    <property type="term" value="F:GTPase activity"/>
    <property type="evidence" value="ECO:0007669"/>
    <property type="project" value="UniProtKB-UniRule"/>
</dbReference>
<evidence type="ECO:0000313" key="13">
    <source>
        <dbReference type="EMBL" id="MDI9241324.1"/>
    </source>
</evidence>
<feature type="binding site" evidence="10">
    <location>
        <position position="288"/>
    </location>
    <ligand>
        <name>Zn(2+)</name>
        <dbReference type="ChEBI" id="CHEBI:29105"/>
    </ligand>
</feature>
<dbReference type="HAMAP" id="MF_01820">
    <property type="entry name" value="GTPase_RsgA"/>
    <property type="match status" value="1"/>
</dbReference>
<evidence type="ECO:0000256" key="5">
    <source>
        <dbReference type="ARBA" id="ARBA00022741"/>
    </source>
</evidence>
<dbReference type="InterPro" id="IPR004881">
    <property type="entry name" value="Ribosome_biogen_GTPase_RsgA"/>
</dbReference>
<sequence length="352" mass="39255">MTNGIMAAYGRSDPNAAYARDYHEGCTAGRILSQEKGIYRLISEKGEQFAEISGKLRYHAKRAADFPAVGDFVVADCNSFQGNAVIHEILPRKSVFIRKAAGTGNTEQVVAANIDTVFICMSLNRDFNLRRLERYFAVAWESGASPVIVLTKSDLCSDPEAFISHVEQIAFGTDILLTSAMEQDGYKKLLPYIPFGRTAALIGSSGVGKSTLINQLLGEDRMETRGLRNDDKGKHTTTRRELFLLEQGGMVIDTPGMRELGLWDTGEGLEQSFSDIKALAAMCRFCDCSHTDEPHCAVQEAIAKGELSKERFQSYQKLKTENRYTEDTEGYLAEKKQKFKNIAKVNKSFRRR</sequence>
<keyword evidence="2 10" id="KW-0690">Ribosome biogenesis</keyword>
<evidence type="ECO:0000256" key="6">
    <source>
        <dbReference type="ARBA" id="ARBA00022801"/>
    </source>
</evidence>
<keyword evidence="3 10" id="KW-0479">Metal-binding</keyword>
<keyword evidence="14" id="KW-1185">Reference proteome</keyword>
<dbReference type="Pfam" id="PF03193">
    <property type="entry name" value="RsgA_GTPase"/>
    <property type="match status" value="1"/>
</dbReference>
<reference evidence="13 14" key="1">
    <citation type="submission" date="2023-05" db="EMBL/GenBank/DDBJ databases">
        <title>[ruminococcus] sp. nov., isolated from a pig farm feces dump.</title>
        <authorList>
            <person name="Chang Y.-H."/>
        </authorList>
    </citation>
    <scope>NUCLEOTIDE SEQUENCE [LARGE SCALE GENOMIC DNA]</scope>
    <source>
        <strain evidence="13 14">YH-rum2234</strain>
    </source>
</reference>
<evidence type="ECO:0000256" key="3">
    <source>
        <dbReference type="ARBA" id="ARBA00022723"/>
    </source>
</evidence>
<keyword evidence="4 10" id="KW-0699">rRNA-binding</keyword>